<proteinExistence type="predicted"/>
<evidence type="ECO:0000313" key="2">
    <source>
        <dbReference type="Proteomes" id="UP000325161"/>
    </source>
</evidence>
<dbReference type="Gene3D" id="1.10.30.50">
    <property type="match status" value="1"/>
</dbReference>
<dbReference type="EMBL" id="CP043046">
    <property type="protein sequence ID" value="QEI09245.1"/>
    <property type="molecule type" value="Genomic_DNA"/>
</dbReference>
<accession>A0A5C0B4V2</accession>
<dbReference type="KEGG" id="pacr:FXN63_10895"/>
<name>A0A5C0B4V2_9BURK</name>
<dbReference type="OrthoDB" id="4427988at2"/>
<reference evidence="1 2" key="1">
    <citation type="submission" date="2019-08" db="EMBL/GenBank/DDBJ databases">
        <title>Amphibian skin-associated Pigmentiphaga: genome sequence and occurrence across geography and hosts.</title>
        <authorList>
            <person name="Bletz M.C."/>
            <person name="Bunk B."/>
            <person name="Sproeer C."/>
            <person name="Biwer P."/>
            <person name="Reiter S."/>
            <person name="Rabemananjara F.C.E."/>
            <person name="Schulz S."/>
            <person name="Overmann J."/>
            <person name="Vences M."/>
        </authorList>
    </citation>
    <scope>NUCLEOTIDE SEQUENCE [LARGE SCALE GENOMIC DNA]</scope>
    <source>
        <strain evidence="1 2">Mada1488</strain>
    </source>
</reference>
<organism evidence="1 2">
    <name type="scientific">Pigmentiphaga aceris</name>
    <dbReference type="NCBI Taxonomy" id="1940612"/>
    <lineage>
        <taxon>Bacteria</taxon>
        <taxon>Pseudomonadati</taxon>
        <taxon>Pseudomonadota</taxon>
        <taxon>Betaproteobacteria</taxon>
        <taxon>Burkholderiales</taxon>
        <taxon>Alcaligenaceae</taxon>
        <taxon>Pigmentiphaga</taxon>
    </lineage>
</organism>
<sequence length="174" mass="19781">MQLNRCAYCECRLETAKGHIEHFRQRSRYKQGEFEWANLFGSCSKKESCGKFKDDFGNYDFGMLIKPDDDDPEEFLLFLPNGAVVPRDGIGNENHKRADLTIKVFGLRGCLDQIRKVAISGYVSTLESIKDLAEQEPDGEWREFLMDELNKSSALPHATAIKHVLTMDGFLLGV</sequence>
<dbReference type="InterPro" id="IPR013467">
    <property type="entry name" value="HNH78-like"/>
</dbReference>
<dbReference type="Proteomes" id="UP000325161">
    <property type="component" value="Chromosome"/>
</dbReference>
<keyword evidence="2" id="KW-1185">Reference proteome</keyword>
<evidence type="ECO:0000313" key="1">
    <source>
        <dbReference type="EMBL" id="QEI09245.1"/>
    </source>
</evidence>
<protein>
    <submittedName>
        <fullName evidence="1">TIGR02646 family protein</fullName>
    </submittedName>
</protein>
<dbReference type="AlphaFoldDB" id="A0A5C0B4V2"/>
<gene>
    <name evidence="1" type="ORF">FXN63_10895</name>
</gene>
<dbReference type="NCBIfam" id="TIGR02646">
    <property type="entry name" value="retron system putative HNH endonuclease"/>
    <property type="match status" value="1"/>
</dbReference>